<dbReference type="InterPro" id="IPR024922">
    <property type="entry name" value="Rubredoxin"/>
</dbReference>
<dbReference type="PANTHER" id="PTHR47627">
    <property type="entry name" value="RUBREDOXIN"/>
    <property type="match status" value="1"/>
</dbReference>
<dbReference type="InterPro" id="IPR024935">
    <property type="entry name" value="Rubredoxin_dom"/>
</dbReference>
<evidence type="ECO:0000256" key="1">
    <source>
        <dbReference type="ARBA" id="ARBA00005337"/>
    </source>
</evidence>
<dbReference type="NCBIfam" id="NF045768">
    <property type="entry name" value="RubredRD"/>
    <property type="match status" value="1"/>
</dbReference>
<organism evidence="9 10">
    <name type="scientific">Candidatus Wallbacteria bacterium HGW-Wallbacteria-1</name>
    <dbReference type="NCBI Taxonomy" id="2013854"/>
    <lineage>
        <taxon>Bacteria</taxon>
        <taxon>Candidatus Walliibacteriota</taxon>
    </lineage>
</organism>
<dbReference type="GO" id="GO:0009055">
    <property type="term" value="F:electron transfer activity"/>
    <property type="evidence" value="ECO:0007669"/>
    <property type="project" value="InterPro"/>
</dbReference>
<dbReference type="PRINTS" id="PR00163">
    <property type="entry name" value="RUBREDOXIN"/>
</dbReference>
<sequence>MKKYVCTVCGYIYDPAEGDPDNSVAPGTSFDDIPDDWVCPLCGASKDDFEVEE</sequence>
<dbReference type="PROSITE" id="PS00202">
    <property type="entry name" value="RUBREDOXIN"/>
    <property type="match status" value="1"/>
</dbReference>
<protein>
    <recommendedName>
        <fullName evidence="6">Rubredoxin</fullName>
    </recommendedName>
</protein>
<evidence type="ECO:0000259" key="8">
    <source>
        <dbReference type="PROSITE" id="PS50903"/>
    </source>
</evidence>
<evidence type="ECO:0000256" key="6">
    <source>
        <dbReference type="PIRNR" id="PIRNR000071"/>
    </source>
</evidence>
<dbReference type="InterPro" id="IPR050526">
    <property type="entry name" value="Rubredoxin_ET"/>
</dbReference>
<dbReference type="PANTHER" id="PTHR47627:SF1">
    <property type="entry name" value="RUBREDOXIN-1-RELATED"/>
    <property type="match status" value="1"/>
</dbReference>
<feature type="binding site" evidence="7">
    <location>
        <position position="9"/>
    </location>
    <ligand>
        <name>Fe cation</name>
        <dbReference type="ChEBI" id="CHEBI:24875"/>
    </ligand>
</feature>
<feature type="domain" description="Rubredoxin-like" evidence="8">
    <location>
        <begin position="1"/>
        <end position="52"/>
    </location>
</feature>
<evidence type="ECO:0000256" key="3">
    <source>
        <dbReference type="ARBA" id="ARBA00022723"/>
    </source>
</evidence>
<dbReference type="PIRSF" id="PIRSF000071">
    <property type="entry name" value="Rubredoxin"/>
    <property type="match status" value="1"/>
</dbReference>
<dbReference type="PROSITE" id="PS50903">
    <property type="entry name" value="RUBREDOXIN_LIKE"/>
    <property type="match status" value="1"/>
</dbReference>
<keyword evidence="2 6" id="KW-0813">Transport</keyword>
<comment type="caution">
    <text evidence="9">The sequence shown here is derived from an EMBL/GenBank/DDBJ whole genome shotgun (WGS) entry which is preliminary data.</text>
</comment>
<dbReference type="SUPFAM" id="SSF57802">
    <property type="entry name" value="Rubredoxin-like"/>
    <property type="match status" value="1"/>
</dbReference>
<dbReference type="FunFam" id="2.20.28.10:FF:000001">
    <property type="entry name" value="Rubredoxin"/>
    <property type="match status" value="1"/>
</dbReference>
<feature type="binding site" evidence="7">
    <location>
        <position position="42"/>
    </location>
    <ligand>
        <name>Fe cation</name>
        <dbReference type="ChEBI" id="CHEBI:24875"/>
    </ligand>
</feature>
<dbReference type="GO" id="GO:0043448">
    <property type="term" value="P:alkane catabolic process"/>
    <property type="evidence" value="ECO:0007669"/>
    <property type="project" value="TreeGrafter"/>
</dbReference>
<evidence type="ECO:0000256" key="7">
    <source>
        <dbReference type="PIRSR" id="PIRSR000071-1"/>
    </source>
</evidence>
<proteinExistence type="inferred from homology"/>
<keyword evidence="4 6" id="KW-0249">Electron transport</keyword>
<dbReference type="CDD" id="cd00730">
    <property type="entry name" value="rubredoxin"/>
    <property type="match status" value="1"/>
</dbReference>
<evidence type="ECO:0000313" key="9">
    <source>
        <dbReference type="EMBL" id="PKK91218.1"/>
    </source>
</evidence>
<feature type="binding site" evidence="7">
    <location>
        <position position="6"/>
    </location>
    <ligand>
        <name>Fe cation</name>
        <dbReference type="ChEBI" id="CHEBI:24875"/>
    </ligand>
</feature>
<accession>A0A2N1PS96</accession>
<feature type="binding site" evidence="7">
    <location>
        <position position="39"/>
    </location>
    <ligand>
        <name>Fe cation</name>
        <dbReference type="ChEBI" id="CHEBI:24875"/>
    </ligand>
</feature>
<evidence type="ECO:0000313" key="10">
    <source>
        <dbReference type="Proteomes" id="UP000233256"/>
    </source>
</evidence>
<dbReference type="InterPro" id="IPR018527">
    <property type="entry name" value="Rubredoxin_Fe_BS"/>
</dbReference>
<dbReference type="GO" id="GO:0005506">
    <property type="term" value="F:iron ion binding"/>
    <property type="evidence" value="ECO:0007669"/>
    <property type="project" value="InterPro"/>
</dbReference>
<name>A0A2N1PS96_9BACT</name>
<evidence type="ECO:0000256" key="2">
    <source>
        <dbReference type="ARBA" id="ARBA00022448"/>
    </source>
</evidence>
<dbReference type="EMBL" id="PGXC01000003">
    <property type="protein sequence ID" value="PKK91218.1"/>
    <property type="molecule type" value="Genomic_DNA"/>
</dbReference>
<evidence type="ECO:0000256" key="4">
    <source>
        <dbReference type="ARBA" id="ARBA00022982"/>
    </source>
</evidence>
<dbReference type="InterPro" id="IPR024934">
    <property type="entry name" value="Rubredoxin-like_dom"/>
</dbReference>
<dbReference type="AlphaFoldDB" id="A0A2N1PS96"/>
<dbReference type="Proteomes" id="UP000233256">
    <property type="component" value="Unassembled WGS sequence"/>
</dbReference>
<keyword evidence="3 6" id="KW-0479">Metal-binding</keyword>
<reference evidence="9 10" key="1">
    <citation type="journal article" date="2017" name="ISME J.">
        <title>Potential for microbial H2 and metal transformations associated with novel bacteria and archaea in deep terrestrial subsurface sediments.</title>
        <authorList>
            <person name="Hernsdorf A.W."/>
            <person name="Amano Y."/>
            <person name="Miyakawa K."/>
            <person name="Ise K."/>
            <person name="Suzuki Y."/>
            <person name="Anantharaman K."/>
            <person name="Probst A."/>
            <person name="Burstein D."/>
            <person name="Thomas B.C."/>
            <person name="Banfield J.F."/>
        </authorList>
    </citation>
    <scope>NUCLEOTIDE SEQUENCE [LARGE SCALE GENOMIC DNA]</scope>
    <source>
        <strain evidence="9">HGW-Wallbacteria-1</strain>
    </source>
</reference>
<evidence type="ECO:0000256" key="5">
    <source>
        <dbReference type="ARBA" id="ARBA00023004"/>
    </source>
</evidence>
<dbReference type="Gene3D" id="2.20.28.10">
    <property type="match status" value="1"/>
</dbReference>
<comment type="cofactor">
    <cofactor evidence="6 7">
        <name>Fe(3+)</name>
        <dbReference type="ChEBI" id="CHEBI:29034"/>
    </cofactor>
    <text evidence="6 7">Binds 1 Fe(3+) ion per subunit.</text>
</comment>
<dbReference type="Pfam" id="PF00301">
    <property type="entry name" value="Rubredoxin"/>
    <property type="match status" value="1"/>
</dbReference>
<comment type="similarity">
    <text evidence="1 6">Belongs to the rubredoxin family.</text>
</comment>
<keyword evidence="5 6" id="KW-0408">Iron</keyword>
<gene>
    <name evidence="9" type="ORF">CVV64_05460</name>
</gene>